<organism evidence="1 2">
    <name type="scientific">Lineolata rhizophorae</name>
    <dbReference type="NCBI Taxonomy" id="578093"/>
    <lineage>
        <taxon>Eukaryota</taxon>
        <taxon>Fungi</taxon>
        <taxon>Dikarya</taxon>
        <taxon>Ascomycota</taxon>
        <taxon>Pezizomycotina</taxon>
        <taxon>Dothideomycetes</taxon>
        <taxon>Dothideomycetes incertae sedis</taxon>
        <taxon>Lineolatales</taxon>
        <taxon>Lineolataceae</taxon>
        <taxon>Lineolata</taxon>
    </lineage>
</organism>
<proteinExistence type="predicted"/>
<feature type="non-terminal residue" evidence="1">
    <location>
        <position position="1"/>
    </location>
</feature>
<dbReference type="OrthoDB" id="3554464at2759"/>
<dbReference type="EMBL" id="MU001677">
    <property type="protein sequence ID" value="KAF2458842.1"/>
    <property type="molecule type" value="Genomic_DNA"/>
</dbReference>
<gene>
    <name evidence="1" type="ORF">BDY21DRAFT_283519</name>
</gene>
<name>A0A6A6P518_9PEZI</name>
<dbReference type="AlphaFoldDB" id="A0A6A6P518"/>
<dbReference type="Proteomes" id="UP000799766">
    <property type="component" value="Unassembled WGS sequence"/>
</dbReference>
<evidence type="ECO:0000313" key="1">
    <source>
        <dbReference type="EMBL" id="KAF2458842.1"/>
    </source>
</evidence>
<protein>
    <recommendedName>
        <fullName evidence="3">Aminoglycoside phosphotransferase domain-containing protein</fullName>
    </recommendedName>
</protein>
<evidence type="ECO:0000313" key="2">
    <source>
        <dbReference type="Proteomes" id="UP000799766"/>
    </source>
</evidence>
<evidence type="ECO:0008006" key="3">
    <source>
        <dbReference type="Google" id="ProtNLM"/>
    </source>
</evidence>
<keyword evidence="2" id="KW-1185">Reference proteome</keyword>
<accession>A0A6A6P518</accession>
<sequence>VPQDIAGRRLLLFERAEGESNVWQDLSLEQKACVLAQSARIRASLFNFNLPLDFAAIWLLERLFEQKPKSLPVPVAPTREFCIALFTSKIEATIRNIGDMIGWEYDNNTVGPIAAAAKQSLLRLIPHITPADSDGTSLYRLVLEHGDFGIHNMSITRDAKGRPLLTSLYDWETGSIVPAILSDPLMAVTVDLVTDENAAPSITRLPDDATPSDRAQYMIWARQYFKALFNQAPNYERAIQAGKDARHLWFALREWRGDDPEGYFGNLGSWAERRIKELGVD</sequence>
<reference evidence="1" key="1">
    <citation type="journal article" date="2020" name="Stud. Mycol.">
        <title>101 Dothideomycetes genomes: a test case for predicting lifestyles and emergence of pathogens.</title>
        <authorList>
            <person name="Haridas S."/>
            <person name="Albert R."/>
            <person name="Binder M."/>
            <person name="Bloem J."/>
            <person name="Labutti K."/>
            <person name="Salamov A."/>
            <person name="Andreopoulos B."/>
            <person name="Baker S."/>
            <person name="Barry K."/>
            <person name="Bills G."/>
            <person name="Bluhm B."/>
            <person name="Cannon C."/>
            <person name="Castanera R."/>
            <person name="Culley D."/>
            <person name="Daum C."/>
            <person name="Ezra D."/>
            <person name="Gonzalez J."/>
            <person name="Henrissat B."/>
            <person name="Kuo A."/>
            <person name="Liang C."/>
            <person name="Lipzen A."/>
            <person name="Lutzoni F."/>
            <person name="Magnuson J."/>
            <person name="Mondo S."/>
            <person name="Nolan M."/>
            <person name="Ohm R."/>
            <person name="Pangilinan J."/>
            <person name="Park H.-J."/>
            <person name="Ramirez L."/>
            <person name="Alfaro M."/>
            <person name="Sun H."/>
            <person name="Tritt A."/>
            <person name="Yoshinaga Y."/>
            <person name="Zwiers L.-H."/>
            <person name="Turgeon B."/>
            <person name="Goodwin S."/>
            <person name="Spatafora J."/>
            <person name="Crous P."/>
            <person name="Grigoriev I."/>
        </authorList>
    </citation>
    <scope>NUCLEOTIDE SEQUENCE</scope>
    <source>
        <strain evidence="1">ATCC 16933</strain>
    </source>
</reference>